<feature type="transmembrane region" description="Helical" evidence="6">
    <location>
        <begin position="339"/>
        <end position="361"/>
    </location>
</feature>
<feature type="transmembrane region" description="Helical" evidence="6">
    <location>
        <begin position="99"/>
        <end position="122"/>
    </location>
</feature>
<comment type="subcellular location">
    <subcellularLocation>
        <location evidence="1">Cell membrane</location>
        <topology evidence="1">Multi-pass membrane protein</topology>
    </subcellularLocation>
</comment>
<dbReference type="PIRSF" id="PIRSF006060">
    <property type="entry name" value="AA_transporter"/>
    <property type="match status" value="1"/>
</dbReference>
<dbReference type="InterPro" id="IPR002293">
    <property type="entry name" value="AA/rel_permease1"/>
</dbReference>
<evidence type="ECO:0000256" key="1">
    <source>
        <dbReference type="ARBA" id="ARBA00004651"/>
    </source>
</evidence>
<keyword evidence="4 6" id="KW-1133">Transmembrane helix</keyword>
<feature type="transmembrane region" description="Helical" evidence="6">
    <location>
        <begin position="406"/>
        <end position="427"/>
    </location>
</feature>
<feature type="transmembrane region" description="Helical" evidence="6">
    <location>
        <begin position="235"/>
        <end position="258"/>
    </location>
</feature>
<sequence>MNDNVQNSKQPTLQGNMGVPQLVMSVLAFSGPLCVAAAFITAVLMDAGSAAPWVYIMCFVILLFFSVGFAKMGTVMARPGGFYSYITDGLGKKMGMTGAFLSVAGYMVNGLFAPPLLAIYLQQVIENTFGGPHIPWWALAIACVLISVFLAYRRIDLSARVMFWVMLCEVALIVIFDVAAFINGAPANSGGGMFTWPDFTSGTFGVALLLGFGNFLGFEATVIYREECREPQKTIPRATFIAVIGIGVMYSVTAWAFVTFYGADNVQEVAANETATMFSTALGALTAQIMNDIVSALACFSVFASMLSIHNVAARYLFSLGQDKVIPEIFGRVHHRHHSPYISALAVGVFWVAMLIIFAASGRPSDYLYPLFSGSGVFLTLLVILLAAIAVPAYFHKNKQYNFSKFVTIVAPVIGILGLAWIVYLAVINFGALLGSTGVVTVIFFVGVMVYIAGAYCYSVYIKKKKPEVFARVGRQDAADRLD</sequence>
<dbReference type="AlphaFoldDB" id="A0A9D1I1J5"/>
<keyword evidence="5 6" id="KW-0472">Membrane</keyword>
<feature type="transmembrane region" description="Helical" evidence="6">
    <location>
        <begin position="202"/>
        <end position="223"/>
    </location>
</feature>
<feature type="transmembrane region" description="Helical" evidence="6">
    <location>
        <begin position="161"/>
        <end position="182"/>
    </location>
</feature>
<comment type="caution">
    <text evidence="7">The sequence shown here is derived from an EMBL/GenBank/DDBJ whole genome shotgun (WGS) entry which is preliminary data.</text>
</comment>
<dbReference type="PANTHER" id="PTHR42770:SF16">
    <property type="entry name" value="AMINO ACID PERMEASE"/>
    <property type="match status" value="1"/>
</dbReference>
<feature type="transmembrane region" description="Helical" evidence="6">
    <location>
        <begin position="433"/>
        <end position="458"/>
    </location>
</feature>
<dbReference type="Gene3D" id="1.20.1740.10">
    <property type="entry name" value="Amino acid/polyamine transporter I"/>
    <property type="match status" value="1"/>
</dbReference>
<gene>
    <name evidence="7" type="ORF">IAC50_07065</name>
</gene>
<dbReference type="GO" id="GO:0022857">
    <property type="term" value="F:transmembrane transporter activity"/>
    <property type="evidence" value="ECO:0007669"/>
    <property type="project" value="InterPro"/>
</dbReference>
<proteinExistence type="predicted"/>
<evidence type="ECO:0000256" key="3">
    <source>
        <dbReference type="ARBA" id="ARBA00022692"/>
    </source>
</evidence>
<evidence type="ECO:0000256" key="6">
    <source>
        <dbReference type="SAM" id="Phobius"/>
    </source>
</evidence>
<dbReference type="EMBL" id="DVMP01000131">
    <property type="protein sequence ID" value="HIU26234.1"/>
    <property type="molecule type" value="Genomic_DNA"/>
</dbReference>
<dbReference type="PANTHER" id="PTHR42770">
    <property type="entry name" value="AMINO ACID TRANSPORTER-RELATED"/>
    <property type="match status" value="1"/>
</dbReference>
<evidence type="ECO:0000256" key="2">
    <source>
        <dbReference type="ARBA" id="ARBA00022475"/>
    </source>
</evidence>
<accession>A0A9D1I1J5</accession>
<reference evidence="7" key="2">
    <citation type="journal article" date="2021" name="PeerJ">
        <title>Extensive microbial diversity within the chicken gut microbiome revealed by metagenomics and culture.</title>
        <authorList>
            <person name="Gilroy R."/>
            <person name="Ravi A."/>
            <person name="Getino M."/>
            <person name="Pursley I."/>
            <person name="Horton D.L."/>
            <person name="Alikhan N.F."/>
            <person name="Baker D."/>
            <person name="Gharbi K."/>
            <person name="Hall N."/>
            <person name="Watson M."/>
            <person name="Adriaenssens E.M."/>
            <person name="Foster-Nyarko E."/>
            <person name="Jarju S."/>
            <person name="Secka A."/>
            <person name="Antonio M."/>
            <person name="Oren A."/>
            <person name="Chaudhuri R.R."/>
            <person name="La Ragione R."/>
            <person name="Hildebrand F."/>
            <person name="Pallen M.J."/>
        </authorList>
    </citation>
    <scope>NUCLEOTIDE SEQUENCE</scope>
    <source>
        <strain evidence="7">ChiHcec3-6078</strain>
    </source>
</reference>
<feature type="transmembrane region" description="Helical" evidence="6">
    <location>
        <begin position="134"/>
        <end position="152"/>
    </location>
</feature>
<keyword evidence="3 6" id="KW-0812">Transmembrane</keyword>
<dbReference type="Proteomes" id="UP000824090">
    <property type="component" value="Unassembled WGS sequence"/>
</dbReference>
<organism evidence="7 8">
    <name type="scientific">Candidatus Allocopromorpha excrementigallinarum</name>
    <dbReference type="NCBI Taxonomy" id="2840742"/>
    <lineage>
        <taxon>Bacteria</taxon>
        <taxon>Bacillati</taxon>
        <taxon>Bacillota</taxon>
        <taxon>Clostridia</taxon>
        <taxon>Eubacteriales</taxon>
        <taxon>Eubacteriaceae</taxon>
        <taxon>Eubacteriaceae incertae sedis</taxon>
        <taxon>Candidatus Allocopromorpha</taxon>
    </lineage>
</organism>
<dbReference type="InterPro" id="IPR050367">
    <property type="entry name" value="APC_superfamily"/>
</dbReference>
<evidence type="ECO:0000313" key="7">
    <source>
        <dbReference type="EMBL" id="HIU26234.1"/>
    </source>
</evidence>
<feature type="transmembrane region" description="Helical" evidence="6">
    <location>
        <begin position="367"/>
        <end position="394"/>
    </location>
</feature>
<name>A0A9D1I1J5_9FIRM</name>
<dbReference type="Pfam" id="PF13520">
    <property type="entry name" value="AA_permease_2"/>
    <property type="match status" value="1"/>
</dbReference>
<feature type="transmembrane region" description="Helical" evidence="6">
    <location>
        <begin position="21"/>
        <end position="44"/>
    </location>
</feature>
<evidence type="ECO:0000256" key="4">
    <source>
        <dbReference type="ARBA" id="ARBA00022989"/>
    </source>
</evidence>
<keyword evidence="2" id="KW-1003">Cell membrane</keyword>
<reference evidence="7" key="1">
    <citation type="submission" date="2020-10" db="EMBL/GenBank/DDBJ databases">
        <authorList>
            <person name="Gilroy R."/>
        </authorList>
    </citation>
    <scope>NUCLEOTIDE SEQUENCE</scope>
    <source>
        <strain evidence="7">ChiHcec3-6078</strain>
    </source>
</reference>
<protein>
    <submittedName>
        <fullName evidence="7">APC family permease</fullName>
    </submittedName>
</protein>
<evidence type="ECO:0000256" key="5">
    <source>
        <dbReference type="ARBA" id="ARBA00023136"/>
    </source>
</evidence>
<dbReference type="GO" id="GO:0005886">
    <property type="term" value="C:plasma membrane"/>
    <property type="evidence" value="ECO:0007669"/>
    <property type="project" value="UniProtKB-SubCell"/>
</dbReference>
<evidence type="ECO:0000313" key="8">
    <source>
        <dbReference type="Proteomes" id="UP000824090"/>
    </source>
</evidence>
<feature type="transmembrane region" description="Helical" evidence="6">
    <location>
        <begin position="50"/>
        <end position="70"/>
    </location>
</feature>